<keyword evidence="4" id="KW-0479">Metal-binding</keyword>
<dbReference type="RefSeq" id="WP_053382025.1">
    <property type="nucleotide sequence ID" value="NZ_CP011801.1"/>
</dbReference>
<dbReference type="CDD" id="cd03467">
    <property type="entry name" value="Rieske"/>
    <property type="match status" value="1"/>
</dbReference>
<gene>
    <name evidence="12" type="ORF">NITMOv2_1647</name>
</gene>
<dbReference type="GO" id="GO:0005506">
    <property type="term" value="F:iron ion binding"/>
    <property type="evidence" value="ECO:0007669"/>
    <property type="project" value="InterPro"/>
</dbReference>
<dbReference type="PROSITE" id="PS51296">
    <property type="entry name" value="RIESKE"/>
    <property type="match status" value="1"/>
</dbReference>
<evidence type="ECO:0000313" key="12">
    <source>
        <dbReference type="EMBL" id="ALA58071.1"/>
    </source>
</evidence>
<name>A0A088N9K0_NITMO</name>
<dbReference type="Gene3D" id="3.30.300.130">
    <property type="entry name" value="Fe-S cluster assembly (FSCA)"/>
    <property type="match status" value="1"/>
</dbReference>
<dbReference type="KEGG" id="nmv:NITMOv2_1647"/>
<dbReference type="PATRIC" id="fig|42253.5.peg.1620"/>
<dbReference type="InterPro" id="IPR034904">
    <property type="entry name" value="FSCA_dom_sf"/>
</dbReference>
<evidence type="ECO:0000256" key="7">
    <source>
        <dbReference type="ARBA" id="ARBA00023004"/>
    </source>
</evidence>
<evidence type="ECO:0000256" key="5">
    <source>
        <dbReference type="ARBA" id="ARBA00022989"/>
    </source>
</evidence>
<dbReference type="Gene3D" id="2.102.10.10">
    <property type="entry name" value="Rieske [2Fe-2S] iron-sulphur domain"/>
    <property type="match status" value="1"/>
</dbReference>
<dbReference type="AlphaFoldDB" id="A0A088N9K0"/>
<sequence length="294" mass="31741">MEKQESTVLETQPTLASLVKSIKSLEVIVEGWNDSQRLTVQALRKAIEDLHKEAFSRLIRGIKADPAAIPALRQAVGDEIVYAVLRHLGLLKPSLNERIERALASVRPLLQGHGGNVELVRVDPPDSVEIKLLGACDGCPASGLTLAEGIEKAIREHCPEIITIKKVKGIPPSSNVNGASVFFVSPFARSSDAGWQFAVELAEIPDIGIKVLELAGHSLLFSRTDQVVTCFENACAHMGMPLDMGLIADGVITCPYHGFRYDLSSGECLTAPEVQLVSHAVRVVGSKVEVKLRS</sequence>
<evidence type="ECO:0000313" key="11">
    <source>
        <dbReference type="EMBL" id="AIN51365.1"/>
    </source>
</evidence>
<keyword evidence="2" id="KW-0812">Transmembrane</keyword>
<reference evidence="12 13" key="2">
    <citation type="journal article" date="2015" name="Proc. Natl. Acad. Sci. U.S.A.">
        <title>Expanded metabolic versatility of ubiquitous nitrite-oxidizing bacteria from the genus Nitrospira.</title>
        <authorList>
            <person name="Koch H."/>
            <person name="Lucker S."/>
            <person name="Albertsen M."/>
            <person name="Kitzinger K."/>
            <person name="Herbold C."/>
            <person name="Spieck E."/>
            <person name="Nielsen P.H."/>
            <person name="Wagner M."/>
            <person name="Daims H."/>
        </authorList>
    </citation>
    <scope>NUCLEOTIDE SEQUENCE [LARGE SCALE GENOMIC DNA]</scope>
    <source>
        <strain evidence="12 13">NSP M-1</strain>
    </source>
</reference>
<dbReference type="EMBL" id="KJ920247">
    <property type="protein sequence ID" value="AIN51365.1"/>
    <property type="molecule type" value="Genomic_DNA"/>
</dbReference>
<dbReference type="PANTHER" id="PTHR21266:SF32">
    <property type="entry name" value="CHOLESTEROL 7-DESATURASE NVD"/>
    <property type="match status" value="1"/>
</dbReference>
<evidence type="ECO:0000256" key="8">
    <source>
        <dbReference type="ARBA" id="ARBA00023014"/>
    </source>
</evidence>
<keyword evidence="5" id="KW-1133">Transmembrane helix</keyword>
<dbReference type="OrthoDB" id="9794175at2"/>
<keyword evidence="13" id="KW-1185">Reference proteome</keyword>
<dbReference type="GO" id="GO:0016491">
    <property type="term" value="F:oxidoreductase activity"/>
    <property type="evidence" value="ECO:0007669"/>
    <property type="project" value="UniProtKB-KW"/>
</dbReference>
<dbReference type="Pfam" id="PF01106">
    <property type="entry name" value="NifU"/>
    <property type="match status" value="1"/>
</dbReference>
<keyword evidence="6" id="KW-0560">Oxidoreductase</keyword>
<evidence type="ECO:0000259" key="10">
    <source>
        <dbReference type="PROSITE" id="PS51296"/>
    </source>
</evidence>
<evidence type="ECO:0000256" key="1">
    <source>
        <dbReference type="ARBA" id="ARBA00004370"/>
    </source>
</evidence>
<dbReference type="GO" id="GO:0005737">
    <property type="term" value="C:cytoplasm"/>
    <property type="evidence" value="ECO:0007669"/>
    <property type="project" value="TreeGrafter"/>
</dbReference>
<reference evidence="11" key="1">
    <citation type="journal article" date="2014" name="Science">
        <title>Growth of nitrite-oxidizing bacteria by aerobic hydrogen oxidation.</title>
        <authorList>
            <person name="Koch H."/>
            <person name="Galushko A."/>
            <person name="Albertsen M."/>
            <person name="Schintlmeister A."/>
            <person name="Dorninger C."/>
            <person name="Lucker S."/>
            <person name="Pelletier E."/>
            <person name="LePaslier D."/>
            <person name="Spieck E."/>
            <person name="Richter A."/>
            <person name="Nielsen P.H."/>
            <person name="Wagner M."/>
            <person name="Daims H."/>
        </authorList>
    </citation>
    <scope>NUCLEOTIDE SEQUENCE</scope>
</reference>
<keyword evidence="8" id="KW-0411">Iron-sulfur</keyword>
<dbReference type="InterPro" id="IPR001075">
    <property type="entry name" value="NIF_FeS_clus_asmbl_NifU_C"/>
</dbReference>
<comment type="subcellular location">
    <subcellularLocation>
        <location evidence="1">Membrane</location>
    </subcellularLocation>
</comment>
<dbReference type="GO" id="GO:0051537">
    <property type="term" value="F:2 iron, 2 sulfur cluster binding"/>
    <property type="evidence" value="ECO:0007669"/>
    <property type="project" value="UniProtKB-KW"/>
</dbReference>
<dbReference type="GO" id="GO:0016020">
    <property type="term" value="C:membrane"/>
    <property type="evidence" value="ECO:0007669"/>
    <property type="project" value="UniProtKB-SubCell"/>
</dbReference>
<protein>
    <recommendedName>
        <fullName evidence="10">Rieske domain-containing protein</fullName>
    </recommendedName>
</protein>
<evidence type="ECO:0000256" key="9">
    <source>
        <dbReference type="ARBA" id="ARBA00023136"/>
    </source>
</evidence>
<evidence type="ECO:0000313" key="13">
    <source>
        <dbReference type="Proteomes" id="UP000069205"/>
    </source>
</evidence>
<dbReference type="STRING" id="42253.NITMOv2_1647"/>
<dbReference type="EMBL" id="CP011801">
    <property type="protein sequence ID" value="ALA58071.1"/>
    <property type="molecule type" value="Genomic_DNA"/>
</dbReference>
<dbReference type="SUPFAM" id="SSF117916">
    <property type="entry name" value="Fe-S cluster assembly (FSCA) domain-like"/>
    <property type="match status" value="1"/>
</dbReference>
<dbReference type="SUPFAM" id="SSF50022">
    <property type="entry name" value="ISP domain"/>
    <property type="match status" value="1"/>
</dbReference>
<evidence type="ECO:0000256" key="3">
    <source>
        <dbReference type="ARBA" id="ARBA00022714"/>
    </source>
</evidence>
<proteinExistence type="predicted"/>
<keyword evidence="9" id="KW-0472">Membrane</keyword>
<evidence type="ECO:0000256" key="2">
    <source>
        <dbReference type="ARBA" id="ARBA00022692"/>
    </source>
</evidence>
<organism evidence="11">
    <name type="scientific">Nitrospira moscoviensis</name>
    <dbReference type="NCBI Taxonomy" id="42253"/>
    <lineage>
        <taxon>Bacteria</taxon>
        <taxon>Pseudomonadati</taxon>
        <taxon>Nitrospirota</taxon>
        <taxon>Nitrospiria</taxon>
        <taxon>Nitrospirales</taxon>
        <taxon>Nitrospiraceae</taxon>
        <taxon>Nitrospira</taxon>
    </lineage>
</organism>
<dbReference type="InterPro" id="IPR050584">
    <property type="entry name" value="Cholesterol_7-desaturase"/>
</dbReference>
<dbReference type="PANTHER" id="PTHR21266">
    <property type="entry name" value="IRON-SULFUR DOMAIN CONTAINING PROTEIN"/>
    <property type="match status" value="1"/>
</dbReference>
<keyword evidence="3" id="KW-0001">2Fe-2S</keyword>
<dbReference type="Proteomes" id="UP000069205">
    <property type="component" value="Chromosome"/>
</dbReference>
<keyword evidence="7" id="KW-0408">Iron</keyword>
<dbReference type="InterPro" id="IPR036922">
    <property type="entry name" value="Rieske_2Fe-2S_sf"/>
</dbReference>
<evidence type="ECO:0000256" key="6">
    <source>
        <dbReference type="ARBA" id="ARBA00023002"/>
    </source>
</evidence>
<dbReference type="Pfam" id="PF00355">
    <property type="entry name" value="Rieske"/>
    <property type="match status" value="1"/>
</dbReference>
<dbReference type="InterPro" id="IPR017941">
    <property type="entry name" value="Rieske_2Fe-2S"/>
</dbReference>
<dbReference type="GO" id="GO:0016226">
    <property type="term" value="P:iron-sulfur cluster assembly"/>
    <property type="evidence" value="ECO:0007669"/>
    <property type="project" value="InterPro"/>
</dbReference>
<accession>A0A088N9K0</accession>
<evidence type="ECO:0000256" key="4">
    <source>
        <dbReference type="ARBA" id="ARBA00022723"/>
    </source>
</evidence>
<feature type="domain" description="Rieske" evidence="10">
    <location>
        <begin position="196"/>
        <end position="290"/>
    </location>
</feature>